<dbReference type="InterPro" id="IPR005119">
    <property type="entry name" value="LysR_subst-bd"/>
</dbReference>
<keyword evidence="2" id="KW-0805">Transcription regulation</keyword>
<dbReference type="Gene3D" id="1.10.10.10">
    <property type="entry name" value="Winged helix-like DNA-binding domain superfamily/Winged helix DNA-binding domain"/>
    <property type="match status" value="1"/>
</dbReference>
<dbReference type="PROSITE" id="PS50931">
    <property type="entry name" value="HTH_LYSR"/>
    <property type="match status" value="1"/>
</dbReference>
<dbReference type="GO" id="GO:0043565">
    <property type="term" value="F:sequence-specific DNA binding"/>
    <property type="evidence" value="ECO:0007669"/>
    <property type="project" value="TreeGrafter"/>
</dbReference>
<sequence length="299" mass="33133">MLDFNWNDLRFFLAVARTGKLTEAARQLATDHATVSRHINALEASLEAKLFERSPRGYRLTETGESFLNRAKQMEAVALEAQAEVSESLHAIAGSVRVGAPDGFGSLFLASRLGHFCRENTRLDIQLVAMPRAFSLSKREADIAISLTRPIEGRLTFRKLTDYRLRLYGSKDYLKGAPRLKAVRDLNNHSLIGYIEDLIFTPELDYLPQIAPDLRPAFSSSNLLAQMQATLDGVGLCVLPDFMATKHAALTPVLTGPVSLTRSLWLVMHADMKDLARIRLVADFIAKETHAAKGVFLPG</sequence>
<dbReference type="SUPFAM" id="SSF46785">
    <property type="entry name" value="Winged helix' DNA-binding domain"/>
    <property type="match status" value="1"/>
</dbReference>
<organism evidence="6 7">
    <name type="scientific">Aestuariispira insulae</name>
    <dbReference type="NCBI Taxonomy" id="1461337"/>
    <lineage>
        <taxon>Bacteria</taxon>
        <taxon>Pseudomonadati</taxon>
        <taxon>Pseudomonadota</taxon>
        <taxon>Alphaproteobacteria</taxon>
        <taxon>Rhodospirillales</taxon>
        <taxon>Kiloniellaceae</taxon>
        <taxon>Aestuariispira</taxon>
    </lineage>
</organism>
<dbReference type="EMBL" id="QRDW01000002">
    <property type="protein sequence ID" value="RED52031.1"/>
    <property type="molecule type" value="Genomic_DNA"/>
</dbReference>
<gene>
    <name evidence="6" type="ORF">DFP90_10247</name>
</gene>
<evidence type="ECO:0000313" key="6">
    <source>
        <dbReference type="EMBL" id="RED52031.1"/>
    </source>
</evidence>
<dbReference type="InterPro" id="IPR036388">
    <property type="entry name" value="WH-like_DNA-bd_sf"/>
</dbReference>
<dbReference type="GO" id="GO:0003700">
    <property type="term" value="F:DNA-binding transcription factor activity"/>
    <property type="evidence" value="ECO:0007669"/>
    <property type="project" value="InterPro"/>
</dbReference>
<keyword evidence="7" id="KW-1185">Reference proteome</keyword>
<dbReference type="Pfam" id="PF00126">
    <property type="entry name" value="HTH_1"/>
    <property type="match status" value="1"/>
</dbReference>
<proteinExistence type="inferred from homology"/>
<evidence type="ECO:0000256" key="2">
    <source>
        <dbReference type="ARBA" id="ARBA00023015"/>
    </source>
</evidence>
<evidence type="ECO:0000313" key="7">
    <source>
        <dbReference type="Proteomes" id="UP000256845"/>
    </source>
</evidence>
<dbReference type="InterPro" id="IPR036390">
    <property type="entry name" value="WH_DNA-bd_sf"/>
</dbReference>
<protein>
    <submittedName>
        <fullName evidence="6">DNA-binding transcriptional LysR family regulator</fullName>
    </submittedName>
</protein>
<evidence type="ECO:0000256" key="3">
    <source>
        <dbReference type="ARBA" id="ARBA00023125"/>
    </source>
</evidence>
<dbReference type="PANTHER" id="PTHR30537">
    <property type="entry name" value="HTH-TYPE TRANSCRIPTIONAL REGULATOR"/>
    <property type="match status" value="1"/>
</dbReference>
<feature type="domain" description="HTH lysR-type" evidence="5">
    <location>
        <begin position="4"/>
        <end position="61"/>
    </location>
</feature>
<dbReference type="Proteomes" id="UP000256845">
    <property type="component" value="Unassembled WGS sequence"/>
</dbReference>
<dbReference type="Pfam" id="PF03466">
    <property type="entry name" value="LysR_substrate"/>
    <property type="match status" value="1"/>
</dbReference>
<dbReference type="GO" id="GO:0006351">
    <property type="term" value="P:DNA-templated transcription"/>
    <property type="evidence" value="ECO:0007669"/>
    <property type="project" value="TreeGrafter"/>
</dbReference>
<dbReference type="Gene3D" id="3.40.190.290">
    <property type="match status" value="1"/>
</dbReference>
<keyword evidence="3 6" id="KW-0238">DNA-binding</keyword>
<reference evidence="6 7" key="1">
    <citation type="submission" date="2018-07" db="EMBL/GenBank/DDBJ databases">
        <title>Genomic Encyclopedia of Type Strains, Phase III (KMG-III): the genomes of soil and plant-associated and newly described type strains.</title>
        <authorList>
            <person name="Whitman W."/>
        </authorList>
    </citation>
    <scope>NUCLEOTIDE SEQUENCE [LARGE SCALE GENOMIC DNA]</scope>
    <source>
        <strain evidence="6 7">CECT 8488</strain>
    </source>
</reference>
<evidence type="ECO:0000256" key="1">
    <source>
        <dbReference type="ARBA" id="ARBA00009437"/>
    </source>
</evidence>
<dbReference type="OrthoDB" id="7333438at2"/>
<comment type="similarity">
    <text evidence="1">Belongs to the LysR transcriptional regulatory family.</text>
</comment>
<evidence type="ECO:0000256" key="4">
    <source>
        <dbReference type="ARBA" id="ARBA00023163"/>
    </source>
</evidence>
<dbReference type="AlphaFoldDB" id="A0A3D9HRS4"/>
<dbReference type="InterPro" id="IPR000847">
    <property type="entry name" value="LysR_HTH_N"/>
</dbReference>
<name>A0A3D9HRS4_9PROT</name>
<dbReference type="RefSeq" id="WP_115935594.1">
    <property type="nucleotide sequence ID" value="NZ_QRDW01000002.1"/>
</dbReference>
<dbReference type="PANTHER" id="PTHR30537:SF3">
    <property type="entry name" value="TRANSCRIPTIONAL REGULATORY PROTEIN"/>
    <property type="match status" value="1"/>
</dbReference>
<dbReference type="InterPro" id="IPR058163">
    <property type="entry name" value="LysR-type_TF_proteobact-type"/>
</dbReference>
<evidence type="ECO:0000259" key="5">
    <source>
        <dbReference type="PROSITE" id="PS50931"/>
    </source>
</evidence>
<comment type="caution">
    <text evidence="6">The sequence shown here is derived from an EMBL/GenBank/DDBJ whole genome shotgun (WGS) entry which is preliminary data.</text>
</comment>
<keyword evidence="4" id="KW-0804">Transcription</keyword>
<dbReference type="FunFam" id="1.10.10.10:FF:000001">
    <property type="entry name" value="LysR family transcriptional regulator"/>
    <property type="match status" value="1"/>
</dbReference>
<accession>A0A3D9HRS4</accession>
<dbReference type="SUPFAM" id="SSF53850">
    <property type="entry name" value="Periplasmic binding protein-like II"/>
    <property type="match status" value="1"/>
</dbReference>